<dbReference type="Gene3D" id="3.20.20.20">
    <property type="entry name" value="Dihydropteroate synthase-like"/>
    <property type="match status" value="1"/>
</dbReference>
<evidence type="ECO:0000256" key="2">
    <source>
        <dbReference type="ARBA" id="ARBA00001946"/>
    </source>
</evidence>
<dbReference type="GO" id="GO:0046872">
    <property type="term" value="F:metal ion binding"/>
    <property type="evidence" value="ECO:0007669"/>
    <property type="project" value="UniProtKB-KW"/>
</dbReference>
<dbReference type="PANTHER" id="PTHR20941:SF1">
    <property type="entry name" value="FOLIC ACID SYNTHESIS PROTEIN FOL1"/>
    <property type="match status" value="1"/>
</dbReference>
<evidence type="ECO:0000256" key="4">
    <source>
        <dbReference type="ARBA" id="ARBA00012458"/>
    </source>
</evidence>
<dbReference type="OrthoDB" id="9811744at2"/>
<reference evidence="11" key="1">
    <citation type="submission" date="2017-02" db="EMBL/GenBank/DDBJ databases">
        <authorList>
            <person name="Varghese N."/>
            <person name="Submissions S."/>
        </authorList>
    </citation>
    <scope>NUCLEOTIDE SEQUENCE [LARGE SCALE GENOMIC DNA]</scope>
    <source>
        <strain evidence="11">ATCC 51356</strain>
    </source>
</reference>
<dbReference type="AlphaFoldDB" id="A0A1T4NFS9"/>
<evidence type="ECO:0000259" key="9">
    <source>
        <dbReference type="PROSITE" id="PS50972"/>
    </source>
</evidence>
<name>A0A1T4NFS9_9PORP</name>
<dbReference type="SUPFAM" id="SSF51717">
    <property type="entry name" value="Dihydropteroate synthetase-like"/>
    <property type="match status" value="1"/>
</dbReference>
<dbReference type="EMBL" id="FUXE01000010">
    <property type="protein sequence ID" value="SJZ77906.1"/>
    <property type="molecule type" value="Genomic_DNA"/>
</dbReference>
<keyword evidence="6" id="KW-0479">Metal-binding</keyword>
<protein>
    <recommendedName>
        <fullName evidence="4">dihydropteroate synthase</fullName>
        <ecNumber evidence="4">2.5.1.15</ecNumber>
    </recommendedName>
</protein>
<dbReference type="CDD" id="cd00739">
    <property type="entry name" value="DHPS"/>
    <property type="match status" value="1"/>
</dbReference>
<accession>A0A1T4NFS9</accession>
<dbReference type="GO" id="GO:0046654">
    <property type="term" value="P:tetrahydrofolate biosynthetic process"/>
    <property type="evidence" value="ECO:0007669"/>
    <property type="project" value="TreeGrafter"/>
</dbReference>
<keyword evidence="5" id="KW-0808">Transferase</keyword>
<sequence>MRQQQTINMRGRICSLSTPQVMGIINLTPDSFYSSSRVQEEQAIRQRIEQIISEGGTMVDIGGCSTRPGSIQPSMQEEKERIVPALRLLCNEYPDVIVSVDTFHSSIAQMAVEEYGASIINDISGGEGDPKMFSTVSQLEVPYVLMHLRGGIEHMHATHSYTPDVETEVLDYFIHKVALLRDLGVKDIILDPGYGFSKTMSDNYRLFAKASQALASLQLPILVGVSRKRMVWKTVDTTPEGALNGTTVLHTIALMMGGVSILRVHDVRAAVEAVLITQQIAQYNC</sequence>
<dbReference type="EC" id="2.5.1.15" evidence="4"/>
<evidence type="ECO:0000256" key="6">
    <source>
        <dbReference type="ARBA" id="ARBA00022723"/>
    </source>
</evidence>
<dbReference type="RefSeq" id="WP_078737024.1">
    <property type="nucleotide sequence ID" value="NZ_FUXE01000010.1"/>
</dbReference>
<keyword evidence="11" id="KW-1185">Reference proteome</keyword>
<evidence type="ECO:0000256" key="7">
    <source>
        <dbReference type="ARBA" id="ARBA00022842"/>
    </source>
</evidence>
<dbReference type="NCBIfam" id="TIGR01496">
    <property type="entry name" value="DHPS"/>
    <property type="match status" value="1"/>
</dbReference>
<evidence type="ECO:0000256" key="8">
    <source>
        <dbReference type="ARBA" id="ARBA00022909"/>
    </source>
</evidence>
<dbReference type="Proteomes" id="UP000190121">
    <property type="component" value="Unassembled WGS sequence"/>
</dbReference>
<keyword evidence="8" id="KW-0289">Folate biosynthesis</keyword>
<comment type="catalytic activity">
    <reaction evidence="1">
        <text>(7,8-dihydropterin-6-yl)methyl diphosphate + 4-aminobenzoate = 7,8-dihydropteroate + diphosphate</text>
        <dbReference type="Rhea" id="RHEA:19949"/>
        <dbReference type="ChEBI" id="CHEBI:17836"/>
        <dbReference type="ChEBI" id="CHEBI:17839"/>
        <dbReference type="ChEBI" id="CHEBI:33019"/>
        <dbReference type="ChEBI" id="CHEBI:72950"/>
        <dbReference type="EC" id="2.5.1.15"/>
    </reaction>
</comment>
<proteinExistence type="predicted"/>
<keyword evidence="7" id="KW-0460">Magnesium</keyword>
<dbReference type="GO" id="GO:0004156">
    <property type="term" value="F:dihydropteroate synthase activity"/>
    <property type="evidence" value="ECO:0007669"/>
    <property type="project" value="UniProtKB-EC"/>
</dbReference>
<dbReference type="PANTHER" id="PTHR20941">
    <property type="entry name" value="FOLATE SYNTHESIS PROTEINS"/>
    <property type="match status" value="1"/>
</dbReference>
<evidence type="ECO:0000256" key="1">
    <source>
        <dbReference type="ARBA" id="ARBA00000012"/>
    </source>
</evidence>
<dbReference type="InterPro" id="IPR011005">
    <property type="entry name" value="Dihydropteroate_synth-like_sf"/>
</dbReference>
<dbReference type="STRING" id="29524.SAMN02745171_01106"/>
<evidence type="ECO:0000313" key="10">
    <source>
        <dbReference type="EMBL" id="SJZ77906.1"/>
    </source>
</evidence>
<dbReference type="PROSITE" id="PS50972">
    <property type="entry name" value="PTERIN_BINDING"/>
    <property type="match status" value="1"/>
</dbReference>
<evidence type="ECO:0000313" key="11">
    <source>
        <dbReference type="Proteomes" id="UP000190121"/>
    </source>
</evidence>
<gene>
    <name evidence="10" type="ORF">SAMN02745171_01106</name>
</gene>
<dbReference type="Pfam" id="PF00809">
    <property type="entry name" value="Pterin_bind"/>
    <property type="match status" value="1"/>
</dbReference>
<dbReference type="InterPro" id="IPR045031">
    <property type="entry name" value="DHP_synth-like"/>
</dbReference>
<dbReference type="GO" id="GO:0005829">
    <property type="term" value="C:cytosol"/>
    <property type="evidence" value="ECO:0007669"/>
    <property type="project" value="TreeGrafter"/>
</dbReference>
<dbReference type="InterPro" id="IPR006390">
    <property type="entry name" value="DHP_synth_dom"/>
</dbReference>
<dbReference type="GO" id="GO:0046656">
    <property type="term" value="P:folic acid biosynthetic process"/>
    <property type="evidence" value="ECO:0007669"/>
    <property type="project" value="UniProtKB-KW"/>
</dbReference>
<evidence type="ECO:0000256" key="3">
    <source>
        <dbReference type="ARBA" id="ARBA00004763"/>
    </source>
</evidence>
<feature type="domain" description="Pterin-binding" evidence="9">
    <location>
        <begin position="19"/>
        <end position="275"/>
    </location>
</feature>
<comment type="pathway">
    <text evidence="3">Cofactor biosynthesis; tetrahydrofolate biosynthesis; 7,8-dihydrofolate from 2-amino-4-hydroxy-6-hydroxymethyl-7,8-dihydropteridine diphosphate and 4-aminobenzoate: step 1/2.</text>
</comment>
<dbReference type="InterPro" id="IPR000489">
    <property type="entry name" value="Pterin-binding_dom"/>
</dbReference>
<comment type="cofactor">
    <cofactor evidence="2">
        <name>Mg(2+)</name>
        <dbReference type="ChEBI" id="CHEBI:18420"/>
    </cofactor>
</comment>
<evidence type="ECO:0000256" key="5">
    <source>
        <dbReference type="ARBA" id="ARBA00022679"/>
    </source>
</evidence>
<organism evidence="10 11">
    <name type="scientific">Porphyromonas circumdentaria</name>
    <dbReference type="NCBI Taxonomy" id="29524"/>
    <lineage>
        <taxon>Bacteria</taxon>
        <taxon>Pseudomonadati</taxon>
        <taxon>Bacteroidota</taxon>
        <taxon>Bacteroidia</taxon>
        <taxon>Bacteroidales</taxon>
        <taxon>Porphyromonadaceae</taxon>
        <taxon>Porphyromonas</taxon>
    </lineage>
</organism>